<keyword evidence="6 8" id="KW-0040">ANK repeat</keyword>
<feature type="transmembrane region" description="Helical" evidence="9">
    <location>
        <begin position="435"/>
        <end position="457"/>
    </location>
</feature>
<evidence type="ECO:0000256" key="9">
    <source>
        <dbReference type="SAM" id="Phobius"/>
    </source>
</evidence>
<evidence type="ECO:0000256" key="3">
    <source>
        <dbReference type="ARBA" id="ARBA00022692"/>
    </source>
</evidence>
<evidence type="ECO:0000256" key="6">
    <source>
        <dbReference type="ARBA" id="ARBA00023043"/>
    </source>
</evidence>
<keyword evidence="3 9" id="KW-0812">Transmembrane</keyword>
<feature type="repeat" description="ANK" evidence="8">
    <location>
        <begin position="163"/>
        <end position="184"/>
    </location>
</feature>
<keyword evidence="4" id="KW-0677">Repeat</keyword>
<evidence type="ECO:0000256" key="7">
    <source>
        <dbReference type="ARBA" id="ARBA00023136"/>
    </source>
</evidence>
<dbReference type="PANTHER" id="PTHR24186">
    <property type="entry name" value="PROTEIN PHOSPHATASE 1 REGULATORY SUBUNIT"/>
    <property type="match status" value="1"/>
</dbReference>
<dbReference type="InterPro" id="IPR026961">
    <property type="entry name" value="PGG_dom"/>
</dbReference>
<dbReference type="PROSITE" id="PS50297">
    <property type="entry name" value="ANK_REP_REGION"/>
    <property type="match status" value="2"/>
</dbReference>
<dbReference type="SMART" id="SM00248">
    <property type="entry name" value="ANK"/>
    <property type="match status" value="6"/>
</dbReference>
<reference evidence="11 12" key="1">
    <citation type="journal article" date="2023" name="Plants (Basel)">
        <title>Bridging the Gap: Combining Genomics and Transcriptomics Approaches to Understand Stylosanthes scabra, an Orphan Legume from the Brazilian Caatinga.</title>
        <authorList>
            <person name="Ferreira-Neto J.R.C."/>
            <person name="da Silva M.D."/>
            <person name="Binneck E."/>
            <person name="de Melo N.F."/>
            <person name="da Silva R.H."/>
            <person name="de Melo A.L.T.M."/>
            <person name="Pandolfi V."/>
            <person name="Bustamante F.O."/>
            <person name="Brasileiro-Vidal A.C."/>
            <person name="Benko-Iseppon A.M."/>
        </authorList>
    </citation>
    <scope>NUCLEOTIDE SEQUENCE [LARGE SCALE GENOMIC DNA]</scope>
    <source>
        <tissue evidence="11">Leaves</tissue>
    </source>
</reference>
<comment type="subcellular location">
    <subcellularLocation>
        <location evidence="2">Cell membrane</location>
        <topology evidence="2">Peripheral membrane protein</topology>
        <orientation evidence="2">Cytoplasmic side</orientation>
    </subcellularLocation>
    <subcellularLocation>
        <location evidence="1">Membrane</location>
        <topology evidence="1">Multi-pass membrane protein</topology>
    </subcellularLocation>
</comment>
<comment type="caution">
    <text evidence="11">The sequence shown here is derived from an EMBL/GenBank/DDBJ whole genome shotgun (WGS) entry which is preliminary data.</text>
</comment>
<dbReference type="Pfam" id="PF13962">
    <property type="entry name" value="PGG"/>
    <property type="match status" value="1"/>
</dbReference>
<keyword evidence="5 9" id="KW-1133">Transmembrane helix</keyword>
<feature type="domain" description="PGG" evidence="10">
    <location>
        <begin position="347"/>
        <end position="454"/>
    </location>
</feature>
<name>A0ABU6W4A7_9FABA</name>
<dbReference type="PROSITE" id="PS50088">
    <property type="entry name" value="ANK_REPEAT"/>
    <property type="match status" value="2"/>
</dbReference>
<dbReference type="Pfam" id="PF12796">
    <property type="entry name" value="Ank_2"/>
    <property type="match status" value="2"/>
</dbReference>
<feature type="transmembrane region" description="Helical" evidence="9">
    <location>
        <begin position="352"/>
        <end position="374"/>
    </location>
</feature>
<dbReference type="Proteomes" id="UP001341840">
    <property type="component" value="Unassembled WGS sequence"/>
</dbReference>
<evidence type="ECO:0000256" key="5">
    <source>
        <dbReference type="ARBA" id="ARBA00022989"/>
    </source>
</evidence>
<sequence length="536" mass="59307">MMESSKALRFLTHQSLFSTVRSGDLDELKKLVEQLRKEESCSSEESSSSLSDVMSLQNDAGETPLYISADHNLKDVFSFLLKLCDFEIVKIRSKSDMNAFHVAAKRGHLDIVREFLSTWPEVCKLCDSSNTSPLYSAAVQDHLDVVNAILDVDTSSMMIVRKNGKTSLHNAARYGMVRIVKALIARDPAIVCIKDKKGQTALHMAVKGQSNAVVEEILQADPTILNERDKKGNTALHMATRKGRAQIVTLLLCYTAMEVNAINKQQETALDLADKLPYGDPSLEIKEALAEYGAKHARNVGKIDEAMELKRTVSDIKHEVQSQLIQNETTRRRVSGIAKELKKLHREAVQNTINSVTVVAVLFASIAFLAIFNLPGQYITGGSDTGKANIADHLGFQVFCLLNSTSLFISLAVVVVQITLVAWDTRAQRQVVSVVNKLMWAACACTCGAFLAIAFEVVGDQRWMALTITILGVPILVGTLASLCYFVFRQHFGVFRSDSQRRIKRASGSKSFSWSYSANISDLDEYNSDIEKIYAL</sequence>
<proteinExistence type="predicted"/>
<dbReference type="Gene3D" id="1.25.40.20">
    <property type="entry name" value="Ankyrin repeat-containing domain"/>
    <property type="match status" value="2"/>
</dbReference>
<evidence type="ECO:0000256" key="4">
    <source>
        <dbReference type="ARBA" id="ARBA00022737"/>
    </source>
</evidence>
<evidence type="ECO:0000259" key="10">
    <source>
        <dbReference type="Pfam" id="PF13962"/>
    </source>
</evidence>
<feature type="transmembrane region" description="Helical" evidence="9">
    <location>
        <begin position="394"/>
        <end position="423"/>
    </location>
</feature>
<dbReference type="PANTHER" id="PTHR24186:SF2">
    <property type="entry name" value="OS02G0735700 PROTEIN"/>
    <property type="match status" value="1"/>
</dbReference>
<dbReference type="SUPFAM" id="SSF48403">
    <property type="entry name" value="Ankyrin repeat"/>
    <property type="match status" value="1"/>
</dbReference>
<dbReference type="InterPro" id="IPR036770">
    <property type="entry name" value="Ankyrin_rpt-contain_sf"/>
</dbReference>
<organism evidence="11 12">
    <name type="scientific">Stylosanthes scabra</name>
    <dbReference type="NCBI Taxonomy" id="79078"/>
    <lineage>
        <taxon>Eukaryota</taxon>
        <taxon>Viridiplantae</taxon>
        <taxon>Streptophyta</taxon>
        <taxon>Embryophyta</taxon>
        <taxon>Tracheophyta</taxon>
        <taxon>Spermatophyta</taxon>
        <taxon>Magnoliopsida</taxon>
        <taxon>eudicotyledons</taxon>
        <taxon>Gunneridae</taxon>
        <taxon>Pentapetalae</taxon>
        <taxon>rosids</taxon>
        <taxon>fabids</taxon>
        <taxon>Fabales</taxon>
        <taxon>Fabaceae</taxon>
        <taxon>Papilionoideae</taxon>
        <taxon>50 kb inversion clade</taxon>
        <taxon>dalbergioids sensu lato</taxon>
        <taxon>Dalbergieae</taxon>
        <taxon>Pterocarpus clade</taxon>
        <taxon>Stylosanthes</taxon>
    </lineage>
</organism>
<dbReference type="InterPro" id="IPR002110">
    <property type="entry name" value="Ankyrin_rpt"/>
</dbReference>
<feature type="transmembrane region" description="Helical" evidence="9">
    <location>
        <begin position="463"/>
        <end position="488"/>
    </location>
</feature>
<gene>
    <name evidence="11" type="ORF">PIB30_011041</name>
</gene>
<keyword evidence="7 9" id="KW-0472">Membrane</keyword>
<evidence type="ECO:0000256" key="1">
    <source>
        <dbReference type="ARBA" id="ARBA00004141"/>
    </source>
</evidence>
<evidence type="ECO:0000313" key="12">
    <source>
        <dbReference type="Proteomes" id="UP001341840"/>
    </source>
</evidence>
<dbReference type="Pfam" id="PF00023">
    <property type="entry name" value="Ank"/>
    <property type="match status" value="1"/>
</dbReference>
<feature type="repeat" description="ANK" evidence="8">
    <location>
        <begin position="231"/>
        <end position="252"/>
    </location>
</feature>
<evidence type="ECO:0000256" key="8">
    <source>
        <dbReference type="PROSITE-ProRule" id="PRU00023"/>
    </source>
</evidence>
<keyword evidence="12" id="KW-1185">Reference proteome</keyword>
<dbReference type="EMBL" id="JASCZI010181269">
    <property type="protein sequence ID" value="MED6180527.1"/>
    <property type="molecule type" value="Genomic_DNA"/>
</dbReference>
<evidence type="ECO:0000313" key="11">
    <source>
        <dbReference type="EMBL" id="MED6180527.1"/>
    </source>
</evidence>
<accession>A0ABU6W4A7</accession>
<protein>
    <recommendedName>
        <fullName evidence="10">PGG domain-containing protein</fullName>
    </recommendedName>
</protein>
<evidence type="ECO:0000256" key="2">
    <source>
        <dbReference type="ARBA" id="ARBA00004413"/>
    </source>
</evidence>